<feature type="transmembrane region" description="Helical" evidence="1">
    <location>
        <begin position="20"/>
        <end position="43"/>
    </location>
</feature>
<keyword evidence="1" id="KW-0812">Transmembrane</keyword>
<dbReference type="AlphaFoldDB" id="A0A1T2I572"/>
<reference evidence="2 3" key="1">
    <citation type="submission" date="2016-11" db="EMBL/GenBank/DDBJ databases">
        <title>Mixed transmission modes and dynamic genome evolution in an obligate animal-bacterial symbiosis.</title>
        <authorList>
            <person name="Russell S.L."/>
            <person name="Corbett-Detig R.B."/>
            <person name="Cavanaugh C.M."/>
        </authorList>
    </citation>
    <scope>NUCLEOTIDE SEQUENCE [LARGE SCALE GENOMIC DNA]</scope>
    <source>
        <strain evidence="2">MA-KB16</strain>
    </source>
</reference>
<evidence type="ECO:0008006" key="4">
    <source>
        <dbReference type="Google" id="ProtNLM"/>
    </source>
</evidence>
<name>A0A1T2I572_SOVGS</name>
<gene>
    <name evidence="2" type="ORF">BOV88_11470</name>
</gene>
<dbReference type="EMBL" id="MPNX01000020">
    <property type="protein sequence ID" value="OOY34206.1"/>
    <property type="molecule type" value="Genomic_DNA"/>
</dbReference>
<feature type="transmembrane region" description="Helical" evidence="1">
    <location>
        <begin position="63"/>
        <end position="86"/>
    </location>
</feature>
<proteinExistence type="predicted"/>
<dbReference type="GeneID" id="86992421"/>
<keyword evidence="1" id="KW-0472">Membrane</keyword>
<organism evidence="2 3">
    <name type="scientific">Solemya velum gill symbiont</name>
    <dbReference type="NCBI Taxonomy" id="2340"/>
    <lineage>
        <taxon>Bacteria</taxon>
        <taxon>Pseudomonadati</taxon>
        <taxon>Pseudomonadota</taxon>
        <taxon>Gammaproteobacteria</taxon>
        <taxon>sulfur-oxidizing symbionts</taxon>
    </lineage>
</organism>
<feature type="transmembrane region" description="Helical" evidence="1">
    <location>
        <begin position="98"/>
        <end position="119"/>
    </location>
</feature>
<dbReference type="GO" id="GO:0016020">
    <property type="term" value="C:membrane"/>
    <property type="evidence" value="ECO:0007669"/>
    <property type="project" value="InterPro"/>
</dbReference>
<comment type="caution">
    <text evidence="2">The sequence shown here is derived from an EMBL/GenBank/DDBJ whole genome shotgun (WGS) entry which is preliminary data.</text>
</comment>
<dbReference type="Pfam" id="PF05656">
    <property type="entry name" value="DUF805"/>
    <property type="match status" value="1"/>
</dbReference>
<dbReference type="RefSeq" id="WP_078453453.1">
    <property type="nucleotide sequence ID" value="NZ_MPNX01000020.1"/>
</dbReference>
<accession>A0A1T2I572</accession>
<evidence type="ECO:0000256" key="1">
    <source>
        <dbReference type="SAM" id="Phobius"/>
    </source>
</evidence>
<dbReference type="InterPro" id="IPR008523">
    <property type="entry name" value="DUF805"/>
</dbReference>
<dbReference type="Proteomes" id="UP000190962">
    <property type="component" value="Unassembled WGS sequence"/>
</dbReference>
<evidence type="ECO:0000313" key="2">
    <source>
        <dbReference type="EMBL" id="OOY34206.1"/>
    </source>
</evidence>
<protein>
    <recommendedName>
        <fullName evidence="4">DUF805 domain-containing protein</fullName>
    </recommendedName>
</protein>
<sequence>MLKVLFKDLHDGRLQRLQFLGYTILLWLFAFAIFVLMVAAIGAGEHLMGGNLQQAQEKLFASFSIPVFIGLGIVMLLFSFAHMNLYAKRIRDIGLPGWWGVLVIILLSIALSLLVSAQFSNGVGTLIWLALLLIPTDTFEQVVS</sequence>
<keyword evidence="1" id="KW-1133">Transmembrane helix</keyword>
<evidence type="ECO:0000313" key="3">
    <source>
        <dbReference type="Proteomes" id="UP000190962"/>
    </source>
</evidence>